<comment type="caution">
    <text evidence="2">The sequence shown here is derived from an EMBL/GenBank/DDBJ whole genome shotgun (WGS) entry which is preliminary data.</text>
</comment>
<feature type="compositionally biased region" description="Polar residues" evidence="1">
    <location>
        <begin position="8"/>
        <end position="20"/>
    </location>
</feature>
<dbReference type="EMBL" id="CAJVPP010000036">
    <property type="protein sequence ID" value="CAG8436466.1"/>
    <property type="molecule type" value="Genomic_DNA"/>
</dbReference>
<protein>
    <submittedName>
        <fullName evidence="2">4149_t:CDS:1</fullName>
    </submittedName>
</protein>
<organism evidence="2 3">
    <name type="scientific">Funneliformis mosseae</name>
    <name type="common">Endomycorrhizal fungus</name>
    <name type="synonym">Glomus mosseae</name>
    <dbReference type="NCBI Taxonomy" id="27381"/>
    <lineage>
        <taxon>Eukaryota</taxon>
        <taxon>Fungi</taxon>
        <taxon>Fungi incertae sedis</taxon>
        <taxon>Mucoromycota</taxon>
        <taxon>Glomeromycotina</taxon>
        <taxon>Glomeromycetes</taxon>
        <taxon>Glomerales</taxon>
        <taxon>Glomeraceae</taxon>
        <taxon>Funneliformis</taxon>
    </lineage>
</organism>
<evidence type="ECO:0000313" key="3">
    <source>
        <dbReference type="Proteomes" id="UP000789375"/>
    </source>
</evidence>
<dbReference type="AlphaFoldDB" id="A0A9N8V3C5"/>
<gene>
    <name evidence="2" type="ORF">FMOSSE_LOCUS394</name>
</gene>
<feature type="region of interest" description="Disordered" evidence="1">
    <location>
        <begin position="1"/>
        <end position="42"/>
    </location>
</feature>
<accession>A0A9N8V3C5</accession>
<reference evidence="2" key="1">
    <citation type="submission" date="2021-06" db="EMBL/GenBank/DDBJ databases">
        <authorList>
            <person name="Kallberg Y."/>
            <person name="Tangrot J."/>
            <person name="Rosling A."/>
        </authorList>
    </citation>
    <scope>NUCLEOTIDE SEQUENCE</scope>
    <source>
        <strain evidence="2">87-6 pot B 2015</strain>
    </source>
</reference>
<keyword evidence="3" id="KW-1185">Reference proteome</keyword>
<name>A0A9N8V3C5_FUNMO</name>
<evidence type="ECO:0000256" key="1">
    <source>
        <dbReference type="SAM" id="MobiDB-lite"/>
    </source>
</evidence>
<evidence type="ECO:0000313" key="2">
    <source>
        <dbReference type="EMBL" id="CAG8436466.1"/>
    </source>
</evidence>
<dbReference type="Proteomes" id="UP000789375">
    <property type="component" value="Unassembled WGS sequence"/>
</dbReference>
<proteinExistence type="predicted"/>
<sequence length="83" mass="9296">MCSVVKDAQTSDAGYSNEEVSQAYPPTYGNHGKNERLEGKSNGSYTDYTSLYIVQSGLRKQDNHSFILNPLENTSYVVEDGYY</sequence>